<keyword evidence="2" id="KW-1185">Reference proteome</keyword>
<accession>A0ABS2GCH9</accession>
<evidence type="ECO:0000313" key="2">
    <source>
        <dbReference type="Proteomes" id="UP000729290"/>
    </source>
</evidence>
<organism evidence="1 2">
    <name type="scientific">Anaerotignum lactatifermentans</name>
    <dbReference type="NCBI Taxonomy" id="160404"/>
    <lineage>
        <taxon>Bacteria</taxon>
        <taxon>Bacillati</taxon>
        <taxon>Bacillota</taxon>
        <taxon>Clostridia</taxon>
        <taxon>Lachnospirales</taxon>
        <taxon>Anaerotignaceae</taxon>
        <taxon>Anaerotignum</taxon>
    </lineage>
</organism>
<proteinExistence type="predicted"/>
<dbReference type="Proteomes" id="UP000729290">
    <property type="component" value="Unassembled WGS sequence"/>
</dbReference>
<reference evidence="1 2" key="1">
    <citation type="journal article" date="2021" name="Sci. Rep.">
        <title>The distribution of antibiotic resistance genes in chicken gut microbiota commensals.</title>
        <authorList>
            <person name="Juricova H."/>
            <person name="Matiasovicova J."/>
            <person name="Kubasova T."/>
            <person name="Cejkova D."/>
            <person name="Rychlik I."/>
        </authorList>
    </citation>
    <scope>NUCLEOTIDE SEQUENCE [LARGE SCALE GENOMIC DNA]</scope>
    <source>
        <strain evidence="1 2">An431b</strain>
    </source>
</reference>
<name>A0ABS2GCH9_9FIRM</name>
<protein>
    <submittedName>
        <fullName evidence="1">Uncharacterized protein</fullName>
    </submittedName>
</protein>
<sequence length="63" mass="7547">MESVKNAQINRCFCVKCTFSYGEIWKIDAFFGKNVLFYNFKTLKKYMDVLFKQKRGLFIDNLC</sequence>
<dbReference type="EMBL" id="JACSNV010000013">
    <property type="protein sequence ID" value="MBM6878410.1"/>
    <property type="molecule type" value="Genomic_DNA"/>
</dbReference>
<gene>
    <name evidence="1" type="ORF">H9X83_09630</name>
</gene>
<evidence type="ECO:0000313" key="1">
    <source>
        <dbReference type="EMBL" id="MBM6878410.1"/>
    </source>
</evidence>
<comment type="caution">
    <text evidence="1">The sequence shown here is derived from an EMBL/GenBank/DDBJ whole genome shotgun (WGS) entry which is preliminary data.</text>
</comment>